<evidence type="ECO:0000313" key="3">
    <source>
        <dbReference type="Proteomes" id="UP001143362"/>
    </source>
</evidence>
<comment type="caution">
    <text evidence="2">The sequence shown here is derived from an EMBL/GenBank/DDBJ whole genome shotgun (WGS) entry which is preliminary data.</text>
</comment>
<proteinExistence type="predicted"/>
<feature type="domain" description="NAD-dependent epimerase/dehydratase" evidence="1">
    <location>
        <begin position="3"/>
        <end position="164"/>
    </location>
</feature>
<dbReference type="SUPFAM" id="SSF51735">
    <property type="entry name" value="NAD(P)-binding Rossmann-fold domains"/>
    <property type="match status" value="1"/>
</dbReference>
<evidence type="ECO:0000259" key="1">
    <source>
        <dbReference type="Pfam" id="PF01370"/>
    </source>
</evidence>
<dbReference type="PANTHER" id="PTHR48079:SF6">
    <property type="entry name" value="NAD(P)-BINDING DOMAIN-CONTAINING PROTEIN-RELATED"/>
    <property type="match status" value="1"/>
</dbReference>
<dbReference type="InterPro" id="IPR036291">
    <property type="entry name" value="NAD(P)-bd_dom_sf"/>
</dbReference>
<dbReference type="InterPro" id="IPR051783">
    <property type="entry name" value="NAD(P)-dependent_oxidoreduct"/>
</dbReference>
<gene>
    <name evidence="2" type="ORF">EYC98_15460</name>
</gene>
<sequence length="303" mass="32278">MKVLIVGGTGLIGGHAALQLAQQGHAVTLMARKRSSVPGLAEFDFIPGNYIDDDCSDGRLRGFDALVFAAAVDIRYMPQDGSVTEEEFYSRSNSEAVPRFFAAAKAAGIPRAVYIGSFYPQVAPQQIEVNAYVKSRHLADEGARALADDSFSVCSLNAPYVLGHLPGLDIPHLGGLVHYVMGNLPDLPLFAPPGGTNHITTTSLSQAIVGALQRGESGKAYLVGDENYSWKDYLETWAAAAGKPREFEVRDDDHPLLPNVIMFAGVGVTVSYEPDAVDTELLGYDRGLVGPMINEVAAAVLAG</sequence>
<dbReference type="Pfam" id="PF01370">
    <property type="entry name" value="Epimerase"/>
    <property type="match status" value="1"/>
</dbReference>
<dbReference type="InterPro" id="IPR001509">
    <property type="entry name" value="Epimerase_deHydtase"/>
</dbReference>
<accession>A0ABT3TLG6</accession>
<name>A0ABT3TLG6_9GAMM</name>
<dbReference type="Gene3D" id="3.40.50.720">
    <property type="entry name" value="NAD(P)-binding Rossmann-like Domain"/>
    <property type="match status" value="1"/>
</dbReference>
<keyword evidence="3" id="KW-1185">Reference proteome</keyword>
<dbReference type="EMBL" id="SHNN01000003">
    <property type="protein sequence ID" value="MCX2982259.1"/>
    <property type="molecule type" value="Genomic_DNA"/>
</dbReference>
<organism evidence="2 3">
    <name type="scientific">Candidatus Litorirhabdus singularis</name>
    <dbReference type="NCBI Taxonomy" id="2518993"/>
    <lineage>
        <taxon>Bacteria</taxon>
        <taxon>Pseudomonadati</taxon>
        <taxon>Pseudomonadota</taxon>
        <taxon>Gammaproteobacteria</taxon>
        <taxon>Cellvibrionales</taxon>
        <taxon>Halieaceae</taxon>
        <taxon>Candidatus Litorirhabdus</taxon>
    </lineage>
</organism>
<protein>
    <submittedName>
        <fullName evidence="2">NAD-dependent epimerase/dehydratase family protein</fullName>
    </submittedName>
</protein>
<dbReference type="RefSeq" id="WP_279246284.1">
    <property type="nucleotide sequence ID" value="NZ_SHNN01000003.1"/>
</dbReference>
<dbReference type="Proteomes" id="UP001143362">
    <property type="component" value="Unassembled WGS sequence"/>
</dbReference>
<dbReference type="PANTHER" id="PTHR48079">
    <property type="entry name" value="PROTEIN YEEZ"/>
    <property type="match status" value="1"/>
</dbReference>
<evidence type="ECO:0000313" key="2">
    <source>
        <dbReference type="EMBL" id="MCX2982259.1"/>
    </source>
</evidence>
<reference evidence="2" key="1">
    <citation type="submission" date="2019-02" db="EMBL/GenBank/DDBJ databases">
        <authorList>
            <person name="Li S.-H."/>
        </authorList>
    </citation>
    <scope>NUCLEOTIDE SEQUENCE</scope>
    <source>
        <strain evidence="2">IMCC14734</strain>
    </source>
</reference>